<dbReference type="InterPro" id="IPR025420">
    <property type="entry name" value="DUF4143"/>
</dbReference>
<dbReference type="Pfam" id="PF13635">
    <property type="entry name" value="DUF4143"/>
    <property type="match status" value="1"/>
</dbReference>
<dbReference type="Proteomes" id="UP000249646">
    <property type="component" value="Unassembled WGS sequence"/>
</dbReference>
<gene>
    <name evidence="3" type="ORF">BCF89_1034</name>
</gene>
<evidence type="ECO:0008006" key="5">
    <source>
        <dbReference type="Google" id="ProtNLM"/>
    </source>
</evidence>
<evidence type="ECO:0000313" key="4">
    <source>
        <dbReference type="Proteomes" id="UP000249646"/>
    </source>
</evidence>
<proteinExistence type="predicted"/>
<organism evidence="3 4">
    <name type="scientific">Metamycoplasma auris</name>
    <dbReference type="NCBI Taxonomy" id="51363"/>
    <lineage>
        <taxon>Bacteria</taxon>
        <taxon>Bacillati</taxon>
        <taxon>Mycoplasmatota</taxon>
        <taxon>Mycoplasmoidales</taxon>
        <taxon>Metamycoplasmataceae</taxon>
        <taxon>Metamycoplasma</taxon>
    </lineage>
</organism>
<keyword evidence="4" id="KW-1185">Reference proteome</keyword>
<evidence type="ECO:0000259" key="1">
    <source>
        <dbReference type="Pfam" id="PF13173"/>
    </source>
</evidence>
<feature type="domain" description="DUF4143" evidence="2">
    <location>
        <begin position="217"/>
        <end position="373"/>
    </location>
</feature>
<protein>
    <recommendedName>
        <fullName evidence="5">ATPase</fullName>
    </recommendedName>
</protein>
<evidence type="ECO:0000259" key="2">
    <source>
        <dbReference type="Pfam" id="PF13635"/>
    </source>
</evidence>
<dbReference type="AlphaFoldDB" id="A0A2W7G649"/>
<dbReference type="PANTHER" id="PTHR43566">
    <property type="entry name" value="CONSERVED PROTEIN"/>
    <property type="match status" value="1"/>
</dbReference>
<dbReference type="RefSeq" id="WP_111518333.1">
    <property type="nucleotide sequence ID" value="NZ_QKUB01000003.1"/>
</dbReference>
<dbReference type="EMBL" id="QKUB01000003">
    <property type="protein sequence ID" value="PZW00545.1"/>
    <property type="molecule type" value="Genomic_DNA"/>
</dbReference>
<comment type="caution">
    <text evidence="3">The sequence shown here is derived from an EMBL/GenBank/DDBJ whole genome shotgun (WGS) entry which is preliminary data.</text>
</comment>
<reference evidence="3 4" key="1">
    <citation type="submission" date="2018-06" db="EMBL/GenBank/DDBJ databases">
        <title>Genomic Encyclopedia of Archaeal and Bacterial Type Strains, Phase II (KMG-II): from individual species to whole genera.</title>
        <authorList>
            <person name="Goeker M."/>
        </authorList>
    </citation>
    <scope>NUCLEOTIDE SEQUENCE [LARGE SCALE GENOMIC DNA]</scope>
    <source>
        <strain evidence="3 4">ATCC 51348</strain>
    </source>
</reference>
<feature type="domain" description="AAA" evidence="1">
    <location>
        <begin position="29"/>
        <end position="142"/>
    </location>
</feature>
<evidence type="ECO:0000313" key="3">
    <source>
        <dbReference type="EMBL" id="PZW00545.1"/>
    </source>
</evidence>
<name>A0A2W7G649_9BACT</name>
<dbReference type="OrthoDB" id="128089at2"/>
<dbReference type="Pfam" id="PF13173">
    <property type="entry name" value="AAA_14"/>
    <property type="match status" value="1"/>
</dbReference>
<dbReference type="PANTHER" id="PTHR43566:SF2">
    <property type="entry name" value="DUF4143 DOMAIN-CONTAINING PROTEIN"/>
    <property type="match status" value="1"/>
</dbReference>
<dbReference type="InterPro" id="IPR041682">
    <property type="entry name" value="AAA_14"/>
</dbReference>
<sequence>MIEEEKIIKNYKSRIIENVIDRYYNIVGAICIEGPKWCGKTWTSFFKSKSSFFVGDPSNNFANRELALINPKLILDGKNPRLIDEWQEIPSLWDAIRWEIDWRNQNGLFILTGSSTPKKKGILHSGAGRIVKLRMETMSLYESNESSGIVSLRDLSNQKIKEQLIEPLSFEKLAYFIVRGGWPRNINSSIQNCHLLPNSYIETILNETIKEIDNSTYDPLKIKLILKSLARNESTLVSEDKIIKDISANDDEKISRPTVNKYIDVLNRMFIFNNQEPYAPNLRSSKRVRISEKKHFCDPSLACALLNVTPNKLVRDVKLFGILFESLVIRDLRVYAQAMDAKIFHYRDYDGNELDAIIELNNSDWIAIEIKLSFAQVESAAKSLNNAVDKIVQSNNKAPILKCIIVGIGNGIYKREDGIVVVPINALKD</sequence>
<accession>A0A2W7G649</accession>